<name>A0A5D0IXQ1_9FLAO</name>
<keyword evidence="6" id="KW-0472">Membrane</keyword>
<dbReference type="EC" id="2.4.99.12" evidence="2"/>
<organism evidence="8 9">
    <name type="scientific">Seonamhaeicola marinus</name>
    <dbReference type="NCBI Taxonomy" id="1912246"/>
    <lineage>
        <taxon>Bacteria</taxon>
        <taxon>Pseudomonadati</taxon>
        <taxon>Bacteroidota</taxon>
        <taxon>Flavobacteriia</taxon>
        <taxon>Flavobacteriales</taxon>
        <taxon>Flavobacteriaceae</taxon>
    </lineage>
</organism>
<dbReference type="Proteomes" id="UP000323930">
    <property type="component" value="Unassembled WGS sequence"/>
</dbReference>
<feature type="domain" description="3-deoxy-D-manno-octulosonic-acid transferase N-terminal" evidence="7">
    <location>
        <begin position="45"/>
        <end position="98"/>
    </location>
</feature>
<evidence type="ECO:0000256" key="1">
    <source>
        <dbReference type="ARBA" id="ARBA00004713"/>
    </source>
</evidence>
<evidence type="ECO:0000256" key="6">
    <source>
        <dbReference type="SAM" id="Phobius"/>
    </source>
</evidence>
<sequence length="98" mass="11254">MYFSNKQIILGFLYNIGISLAGFALKCLTPFNDKIKLGVNGRKQTFNVLKTHLNNEDKTLWFHCASLGEYEQGLPVFKELRNYHKNHKIVLSFFSPSG</sequence>
<evidence type="ECO:0000256" key="2">
    <source>
        <dbReference type="ARBA" id="ARBA00012621"/>
    </source>
</evidence>
<dbReference type="InterPro" id="IPR038107">
    <property type="entry name" value="Glycos_transf_N_sf"/>
</dbReference>
<dbReference type="InterPro" id="IPR007507">
    <property type="entry name" value="Glycos_transf_N"/>
</dbReference>
<keyword evidence="8" id="KW-0808">Transferase</keyword>
<gene>
    <name evidence="8" type="ORF">FUA24_04030</name>
</gene>
<evidence type="ECO:0000259" key="7">
    <source>
        <dbReference type="Pfam" id="PF04413"/>
    </source>
</evidence>
<evidence type="ECO:0000313" key="9">
    <source>
        <dbReference type="Proteomes" id="UP000323930"/>
    </source>
</evidence>
<feature type="transmembrane region" description="Helical" evidence="6">
    <location>
        <begin position="7"/>
        <end position="25"/>
    </location>
</feature>
<keyword evidence="9" id="KW-1185">Reference proteome</keyword>
<feature type="non-terminal residue" evidence="8">
    <location>
        <position position="98"/>
    </location>
</feature>
<dbReference type="GO" id="GO:0043842">
    <property type="term" value="F:Kdo transferase activity"/>
    <property type="evidence" value="ECO:0007669"/>
    <property type="project" value="UniProtKB-EC"/>
</dbReference>
<evidence type="ECO:0000256" key="4">
    <source>
        <dbReference type="ARBA" id="ARBA00031445"/>
    </source>
</evidence>
<protein>
    <recommendedName>
        <fullName evidence="3">3-deoxy-D-manno-octulosonic acid transferase</fullName>
        <ecNumber evidence="2">2.4.99.12</ecNumber>
    </recommendedName>
    <alternativeName>
        <fullName evidence="4">Lipid IV(A) 3-deoxy-D-manno-octulosonic acid transferase</fullName>
    </alternativeName>
</protein>
<dbReference type="Pfam" id="PF04413">
    <property type="entry name" value="Glycos_transf_N"/>
    <property type="match status" value="1"/>
</dbReference>
<dbReference type="AlphaFoldDB" id="A0A5D0IXQ1"/>
<keyword evidence="6" id="KW-1133">Transmembrane helix</keyword>
<comment type="caution">
    <text evidence="8">The sequence shown here is derived from an EMBL/GenBank/DDBJ whole genome shotgun (WGS) entry which is preliminary data.</text>
</comment>
<reference evidence="8 9" key="1">
    <citation type="submission" date="2019-08" db="EMBL/GenBank/DDBJ databases">
        <title>Seonamhaeicola sediminis sp. nov., isolated from marine sediment.</title>
        <authorList>
            <person name="Cao W.R."/>
        </authorList>
    </citation>
    <scope>NUCLEOTIDE SEQUENCE [LARGE SCALE GENOMIC DNA]</scope>
    <source>
        <strain evidence="8 9">B011</strain>
    </source>
</reference>
<accession>A0A5D0IXQ1</accession>
<comment type="catalytic activity">
    <reaction evidence="5">
        <text>lipid IVA (E. coli) + CMP-3-deoxy-beta-D-manno-octulosonate = alpha-Kdo-(2-&gt;6)-lipid IVA (E. coli) + CMP + H(+)</text>
        <dbReference type="Rhea" id="RHEA:28066"/>
        <dbReference type="ChEBI" id="CHEBI:15378"/>
        <dbReference type="ChEBI" id="CHEBI:58603"/>
        <dbReference type="ChEBI" id="CHEBI:60364"/>
        <dbReference type="ChEBI" id="CHEBI:60377"/>
        <dbReference type="ChEBI" id="CHEBI:85987"/>
        <dbReference type="EC" id="2.4.99.12"/>
    </reaction>
</comment>
<evidence type="ECO:0000313" key="8">
    <source>
        <dbReference type="EMBL" id="TYA87570.1"/>
    </source>
</evidence>
<evidence type="ECO:0000256" key="5">
    <source>
        <dbReference type="ARBA" id="ARBA00049183"/>
    </source>
</evidence>
<evidence type="ECO:0000256" key="3">
    <source>
        <dbReference type="ARBA" id="ARBA00019077"/>
    </source>
</evidence>
<dbReference type="Gene3D" id="3.40.50.11720">
    <property type="entry name" value="3-Deoxy-D-manno-octulosonic-acid transferase, N-terminal domain"/>
    <property type="match status" value="1"/>
</dbReference>
<keyword evidence="6" id="KW-0812">Transmembrane</keyword>
<comment type="pathway">
    <text evidence="1">Bacterial outer membrane biogenesis; LPS core biosynthesis.</text>
</comment>
<proteinExistence type="predicted"/>
<dbReference type="EMBL" id="VSDQ01000291">
    <property type="protein sequence ID" value="TYA87570.1"/>
    <property type="molecule type" value="Genomic_DNA"/>
</dbReference>